<evidence type="ECO:0000256" key="4">
    <source>
        <dbReference type="ARBA" id="ARBA00022729"/>
    </source>
</evidence>
<sequence length="383" mass="40476">MKKIVAIAGCVALSLSMAACSADTNNKTGGTTESPAMEMAPLAVTATTTQICDYVTQIAEGSDGIVGLEKTGADGKTVKTVDPKNKALIKLSCLLAPNASAHEHEMTNQQMQDLAASKLMLVSGVDLEHFLDKAIDASGFSGKIIVTSGDKGAGFGAAGDKLEVVDGPEKVKVEKWPFPGEDGEDPEFTFDPHVWTSPANAKIQVVNIGAAFAAADPEHKDAYDQAVEIFGKRVDDLDAWAKATLDSVPAEKRVLFTSHDAFGYFSNRYDIKFMGSAIPDFSDLGEASADHLAETVQKIKDSGAIAVFAENSNSDKNVQKLAKEANVKLVNADDALYGDSLGPVGSAGETYIGSIIHNVKSLTTAWEGKIADLPESIKSFDRN</sequence>
<accession>A0A1Q5PM63</accession>
<dbReference type="InterPro" id="IPR006127">
    <property type="entry name" value="ZnuA-like"/>
</dbReference>
<organism evidence="6 7">
    <name type="scientific">Boudabousia marimammalium</name>
    <dbReference type="NCBI Taxonomy" id="156892"/>
    <lineage>
        <taxon>Bacteria</taxon>
        <taxon>Bacillati</taxon>
        <taxon>Actinomycetota</taxon>
        <taxon>Actinomycetes</taxon>
        <taxon>Actinomycetales</taxon>
        <taxon>Actinomycetaceae</taxon>
        <taxon>Boudabousia</taxon>
    </lineage>
</organism>
<dbReference type="STRING" id="156892.BM477_05365"/>
<dbReference type="Pfam" id="PF01297">
    <property type="entry name" value="ZnuA"/>
    <property type="match status" value="1"/>
</dbReference>
<keyword evidence="4 5" id="KW-0732">Signal</keyword>
<dbReference type="Gene3D" id="3.40.50.1980">
    <property type="entry name" value="Nitrogenase molybdenum iron protein domain"/>
    <property type="match status" value="2"/>
</dbReference>
<keyword evidence="2" id="KW-0813">Transport</keyword>
<evidence type="ECO:0000256" key="3">
    <source>
        <dbReference type="ARBA" id="ARBA00022723"/>
    </source>
</evidence>
<feature type="signal peptide" evidence="5">
    <location>
        <begin position="1"/>
        <end position="21"/>
    </location>
</feature>
<dbReference type="Proteomes" id="UP000186465">
    <property type="component" value="Unassembled WGS sequence"/>
</dbReference>
<evidence type="ECO:0000313" key="6">
    <source>
        <dbReference type="EMBL" id="OKL48634.1"/>
    </source>
</evidence>
<keyword evidence="3" id="KW-0479">Metal-binding</keyword>
<feature type="chain" id="PRO_5038508819" evidence="5">
    <location>
        <begin position="22"/>
        <end position="383"/>
    </location>
</feature>
<dbReference type="GO" id="GO:0046872">
    <property type="term" value="F:metal ion binding"/>
    <property type="evidence" value="ECO:0007669"/>
    <property type="project" value="UniProtKB-KW"/>
</dbReference>
<proteinExistence type="predicted"/>
<dbReference type="InterPro" id="IPR050492">
    <property type="entry name" value="Bact_metal-bind_prot9"/>
</dbReference>
<evidence type="ECO:0000256" key="5">
    <source>
        <dbReference type="SAM" id="SignalP"/>
    </source>
</evidence>
<protein>
    <submittedName>
        <fullName evidence="6">Zinc ABC transporter substrate-binding protein</fullName>
    </submittedName>
</protein>
<comment type="caution">
    <text evidence="6">The sequence shown here is derived from an EMBL/GenBank/DDBJ whole genome shotgun (WGS) entry which is preliminary data.</text>
</comment>
<evidence type="ECO:0000313" key="7">
    <source>
        <dbReference type="Proteomes" id="UP000186465"/>
    </source>
</evidence>
<dbReference type="SUPFAM" id="SSF53807">
    <property type="entry name" value="Helical backbone' metal receptor"/>
    <property type="match status" value="1"/>
</dbReference>
<dbReference type="AlphaFoldDB" id="A0A1Q5PM63"/>
<dbReference type="EMBL" id="MPDM01000005">
    <property type="protein sequence ID" value="OKL48634.1"/>
    <property type="molecule type" value="Genomic_DNA"/>
</dbReference>
<dbReference type="GO" id="GO:0030001">
    <property type="term" value="P:metal ion transport"/>
    <property type="evidence" value="ECO:0007669"/>
    <property type="project" value="InterPro"/>
</dbReference>
<gene>
    <name evidence="6" type="ORF">BM477_05365</name>
</gene>
<evidence type="ECO:0000256" key="2">
    <source>
        <dbReference type="ARBA" id="ARBA00022448"/>
    </source>
</evidence>
<comment type="subcellular location">
    <subcellularLocation>
        <location evidence="1">Cell envelope</location>
    </subcellularLocation>
</comment>
<name>A0A1Q5PM63_9ACTO</name>
<dbReference type="PROSITE" id="PS51257">
    <property type="entry name" value="PROKAR_LIPOPROTEIN"/>
    <property type="match status" value="1"/>
</dbReference>
<dbReference type="GO" id="GO:0030313">
    <property type="term" value="C:cell envelope"/>
    <property type="evidence" value="ECO:0007669"/>
    <property type="project" value="UniProtKB-SubCell"/>
</dbReference>
<dbReference type="PANTHER" id="PTHR42953">
    <property type="entry name" value="HIGH-AFFINITY ZINC UPTAKE SYSTEM PROTEIN ZNUA-RELATED"/>
    <property type="match status" value="1"/>
</dbReference>
<reference evidence="7" key="1">
    <citation type="submission" date="2016-11" db="EMBL/GenBank/DDBJ databases">
        <title>Actinomyces gypaetusis sp. nov. isolated from Gypaetus barbatus in Qinghai Tibet Plateau China.</title>
        <authorList>
            <person name="Meng X."/>
        </authorList>
    </citation>
    <scope>NUCLEOTIDE SEQUENCE [LARGE SCALE GENOMIC DNA]</scope>
    <source>
        <strain evidence="7">DSM 15383</strain>
    </source>
</reference>
<keyword evidence="7" id="KW-1185">Reference proteome</keyword>
<dbReference type="PANTHER" id="PTHR42953:SF1">
    <property type="entry name" value="METAL-BINDING PROTEIN HI_0362-RELATED"/>
    <property type="match status" value="1"/>
</dbReference>
<evidence type="ECO:0000256" key="1">
    <source>
        <dbReference type="ARBA" id="ARBA00004196"/>
    </source>
</evidence>